<dbReference type="RefSeq" id="WP_145230637.1">
    <property type="nucleotide sequence ID" value="NZ_CP036343.1"/>
</dbReference>
<gene>
    <name evidence="2" type="ORF">Pan161_44020</name>
</gene>
<feature type="transmembrane region" description="Helical" evidence="1">
    <location>
        <begin position="26"/>
        <end position="47"/>
    </location>
</feature>
<evidence type="ECO:0000313" key="2">
    <source>
        <dbReference type="EMBL" id="QDT92732.1"/>
    </source>
</evidence>
<sequence length="198" mass="21827">MTDAPESDPQQPDPQAVKTAVSPWKLTSWVCCIVIIGSVLSCVIIAAMQSEGLKEVKVTALDAAAEPRDHDIPLIKQKEALPDYELLIITQELIGYKLGAKPDTSATEGLVWRLKKPINIDDIVGIRLQDQDKLISDALVEVPFSRDPVTAGNYRFEFQTVHSTQLGVESFFRTPIGISIVCAFVIAILLMLFAYFIV</sequence>
<dbReference type="KEGG" id="gax:Pan161_44020"/>
<evidence type="ECO:0000256" key="1">
    <source>
        <dbReference type="SAM" id="Phobius"/>
    </source>
</evidence>
<dbReference type="Proteomes" id="UP000316855">
    <property type="component" value="Chromosome"/>
</dbReference>
<feature type="transmembrane region" description="Helical" evidence="1">
    <location>
        <begin position="176"/>
        <end position="197"/>
    </location>
</feature>
<dbReference type="OrthoDB" id="280742at2"/>
<name>A0A517VIC9_9PLAN</name>
<protein>
    <submittedName>
        <fullName evidence="2">Uncharacterized protein</fullName>
    </submittedName>
</protein>
<proteinExistence type="predicted"/>
<keyword evidence="1" id="KW-0812">Transmembrane</keyword>
<dbReference type="EMBL" id="CP036343">
    <property type="protein sequence ID" value="QDT92732.1"/>
    <property type="molecule type" value="Genomic_DNA"/>
</dbReference>
<keyword evidence="1" id="KW-1133">Transmembrane helix</keyword>
<accession>A0A517VIC9</accession>
<reference evidence="2 3" key="1">
    <citation type="submission" date="2019-02" db="EMBL/GenBank/DDBJ databases">
        <title>Deep-cultivation of Planctomycetes and their phenomic and genomic characterization uncovers novel biology.</title>
        <authorList>
            <person name="Wiegand S."/>
            <person name="Jogler M."/>
            <person name="Boedeker C."/>
            <person name="Pinto D."/>
            <person name="Vollmers J."/>
            <person name="Rivas-Marin E."/>
            <person name="Kohn T."/>
            <person name="Peeters S.H."/>
            <person name="Heuer A."/>
            <person name="Rast P."/>
            <person name="Oberbeckmann S."/>
            <person name="Bunk B."/>
            <person name="Jeske O."/>
            <person name="Meyerdierks A."/>
            <person name="Storesund J.E."/>
            <person name="Kallscheuer N."/>
            <person name="Luecker S."/>
            <person name="Lage O.M."/>
            <person name="Pohl T."/>
            <person name="Merkel B.J."/>
            <person name="Hornburger P."/>
            <person name="Mueller R.-W."/>
            <person name="Bruemmer F."/>
            <person name="Labrenz M."/>
            <person name="Spormann A.M."/>
            <person name="Op den Camp H."/>
            <person name="Overmann J."/>
            <person name="Amann R."/>
            <person name="Jetten M.S.M."/>
            <person name="Mascher T."/>
            <person name="Medema M.H."/>
            <person name="Devos D.P."/>
            <person name="Kaster A.-K."/>
            <person name="Ovreas L."/>
            <person name="Rohde M."/>
            <person name="Galperin M.Y."/>
            <person name="Jogler C."/>
        </authorList>
    </citation>
    <scope>NUCLEOTIDE SEQUENCE [LARGE SCALE GENOMIC DNA]</scope>
    <source>
        <strain evidence="2 3">Pan161</strain>
    </source>
</reference>
<keyword evidence="3" id="KW-1185">Reference proteome</keyword>
<dbReference type="AlphaFoldDB" id="A0A517VIC9"/>
<organism evidence="2 3">
    <name type="scientific">Gimesia algae</name>
    <dbReference type="NCBI Taxonomy" id="2527971"/>
    <lineage>
        <taxon>Bacteria</taxon>
        <taxon>Pseudomonadati</taxon>
        <taxon>Planctomycetota</taxon>
        <taxon>Planctomycetia</taxon>
        <taxon>Planctomycetales</taxon>
        <taxon>Planctomycetaceae</taxon>
        <taxon>Gimesia</taxon>
    </lineage>
</organism>
<evidence type="ECO:0000313" key="3">
    <source>
        <dbReference type="Proteomes" id="UP000316855"/>
    </source>
</evidence>
<keyword evidence="1" id="KW-0472">Membrane</keyword>